<dbReference type="EMBL" id="OU912926">
    <property type="protein sequence ID" value="CAG9934341.1"/>
    <property type="molecule type" value="Genomic_DNA"/>
</dbReference>
<evidence type="ECO:0000313" key="3">
    <source>
        <dbReference type="Proteomes" id="UP000839052"/>
    </source>
</evidence>
<evidence type="ECO:0000313" key="2">
    <source>
        <dbReference type="EMBL" id="CAG9934341.1"/>
    </source>
</evidence>
<keyword evidence="1" id="KW-1133">Transmembrane helix</keyword>
<dbReference type="Proteomes" id="UP000839052">
    <property type="component" value="Chromosome"/>
</dbReference>
<name>A0ABM8Z3H2_9PROT</name>
<feature type="transmembrane region" description="Helical" evidence="1">
    <location>
        <begin position="9"/>
        <end position="34"/>
    </location>
</feature>
<keyword evidence="3" id="KW-1185">Reference proteome</keyword>
<accession>A0ABM8Z3H2</accession>
<organism evidence="2 3">
    <name type="scientific">Candidatus Nitrotoga arctica</name>
    <dbReference type="NCBI Taxonomy" id="453162"/>
    <lineage>
        <taxon>Bacteria</taxon>
        <taxon>Pseudomonadati</taxon>
        <taxon>Pseudomonadota</taxon>
        <taxon>Betaproteobacteria</taxon>
        <taxon>Nitrosomonadales</taxon>
        <taxon>Gallionellaceae</taxon>
        <taxon>Candidatus Nitrotoga</taxon>
    </lineage>
</organism>
<proteinExistence type="predicted"/>
<protein>
    <submittedName>
        <fullName evidence="2">Uncharacterized protein</fullName>
    </submittedName>
</protein>
<reference evidence="2 3" key="1">
    <citation type="submission" date="2021-10" db="EMBL/GenBank/DDBJ databases">
        <authorList>
            <person name="Koch H."/>
        </authorList>
    </citation>
    <scope>NUCLEOTIDE SEQUENCE [LARGE SCALE GENOMIC DNA]</scope>
    <source>
        <strain evidence="2">6680</strain>
    </source>
</reference>
<feature type="transmembrane region" description="Helical" evidence="1">
    <location>
        <begin position="40"/>
        <end position="59"/>
    </location>
</feature>
<dbReference type="RefSeq" id="WP_239797989.1">
    <property type="nucleotide sequence ID" value="NZ_OU912926.1"/>
</dbReference>
<evidence type="ECO:0000256" key="1">
    <source>
        <dbReference type="SAM" id="Phobius"/>
    </source>
</evidence>
<keyword evidence="1" id="KW-0812">Transmembrane</keyword>
<sequence>MNKLIQEIIIYLVVALSSLFIMSYAVHMLVGGLVSKKTEYLLILITCIIGVVAIGFMAWDVAQRRKGIK</sequence>
<gene>
    <name evidence="2" type="ORF">NTG6680_3092</name>
</gene>
<keyword evidence="1" id="KW-0472">Membrane</keyword>